<evidence type="ECO:0000313" key="10">
    <source>
        <dbReference type="Proteomes" id="UP000034539"/>
    </source>
</evidence>
<dbReference type="AlphaFoldDB" id="A0A0G0Q104"/>
<feature type="domain" description="Transcriptional repressor PaaX-like C-terminal" evidence="7">
    <location>
        <begin position="196"/>
        <end position="259"/>
    </location>
</feature>
<gene>
    <name evidence="9" type="ORF">UT63_C0008G0033</name>
</gene>
<dbReference type="PANTHER" id="PTHR30319:SF1">
    <property type="entry name" value="TRANSCRIPTIONAL REPRESSOR PAAX"/>
    <property type="match status" value="1"/>
</dbReference>
<evidence type="ECO:0000259" key="7">
    <source>
        <dbReference type="Pfam" id="PF08223"/>
    </source>
</evidence>
<proteinExistence type="predicted"/>
<dbReference type="Gene3D" id="1.20.58.1460">
    <property type="match status" value="1"/>
</dbReference>
<dbReference type="GO" id="GO:0006351">
    <property type="term" value="P:DNA-templated transcription"/>
    <property type="evidence" value="ECO:0007669"/>
    <property type="project" value="TreeGrafter"/>
</dbReference>
<keyword evidence="1" id="KW-0540">Nuclease</keyword>
<keyword evidence="2" id="KW-0479">Metal-binding</keyword>
<sequence length="269" mass="31387">MSRELAVIRETTEGICGSLIDLFLWNIALVGASVGKTGPAGVYEAFTEADEILKNVNHRTMISAWKTLTKKSLLTYKKRTGLYYPEITKLGQLRLEKSFPFYIKTRPWDQKIYLITYDIPENDRKKRDSFRYFLRQIGCKIFQESVFITPYNPRELIHEFVKTHSIPGTIIVSDIGKDGGIGEISLQDLLVQIYSLDKLNEKYEDFISSYRNKNKNIKFLIFQYLSILKDDPQLPFELLPQGWSGDKAYSNYEKLREEYTLSFSRSRNR</sequence>
<reference evidence="9 10" key="1">
    <citation type="journal article" date="2015" name="Nature">
        <title>rRNA introns, odd ribosomes, and small enigmatic genomes across a large radiation of phyla.</title>
        <authorList>
            <person name="Brown C.T."/>
            <person name="Hug L.A."/>
            <person name="Thomas B.C."/>
            <person name="Sharon I."/>
            <person name="Castelle C.J."/>
            <person name="Singh A."/>
            <person name="Wilkins M.J."/>
            <person name="Williams K.H."/>
            <person name="Banfield J.F."/>
        </authorList>
    </citation>
    <scope>NUCLEOTIDE SEQUENCE [LARGE SCALE GENOMIC DNA]</scope>
</reference>
<dbReference type="InterPro" id="IPR013225">
    <property type="entry name" value="PaaX_C"/>
</dbReference>
<dbReference type="Pfam" id="PF08223">
    <property type="entry name" value="PaaX_C"/>
    <property type="match status" value="1"/>
</dbReference>
<dbReference type="GO" id="GO:0043571">
    <property type="term" value="P:maintenance of CRISPR repeat elements"/>
    <property type="evidence" value="ECO:0007669"/>
    <property type="project" value="InterPro"/>
</dbReference>
<dbReference type="NCBIfam" id="TIGR01573">
    <property type="entry name" value="cas2"/>
    <property type="match status" value="1"/>
</dbReference>
<dbReference type="SUPFAM" id="SSF143430">
    <property type="entry name" value="TTP0101/SSO1404-like"/>
    <property type="match status" value="1"/>
</dbReference>
<evidence type="ECO:0000256" key="2">
    <source>
        <dbReference type="ARBA" id="ARBA00022723"/>
    </source>
</evidence>
<protein>
    <submittedName>
        <fullName evidence="9">PaaX domain protein</fullName>
    </submittedName>
</protein>
<dbReference type="Proteomes" id="UP000034539">
    <property type="component" value="Unassembled WGS sequence"/>
</dbReference>
<evidence type="ECO:0000256" key="5">
    <source>
        <dbReference type="ARBA" id="ARBA00022842"/>
    </source>
</evidence>
<organism evidence="9 10">
    <name type="scientific">Candidatus Gottesmanbacteria bacterium GW2011_GWC2_39_8</name>
    <dbReference type="NCBI Taxonomy" id="1618450"/>
    <lineage>
        <taxon>Bacteria</taxon>
        <taxon>Candidatus Gottesmaniibacteriota</taxon>
    </lineage>
</organism>
<evidence type="ECO:0000259" key="8">
    <source>
        <dbReference type="Pfam" id="PF20803"/>
    </source>
</evidence>
<dbReference type="PANTHER" id="PTHR30319">
    <property type="entry name" value="PHENYLACETIC ACID REGULATOR-RELATED TRANSCRIPTIONAL REPRESSOR"/>
    <property type="match status" value="1"/>
</dbReference>
<feature type="domain" description="Transcriptional repressor PaaX-like central Cas2-like" evidence="8">
    <location>
        <begin position="106"/>
        <end position="170"/>
    </location>
</feature>
<keyword evidence="3" id="KW-0255">Endonuclease</keyword>
<evidence type="ECO:0000256" key="6">
    <source>
        <dbReference type="ARBA" id="ARBA00023118"/>
    </source>
</evidence>
<dbReference type="EMBL" id="LBXN01000008">
    <property type="protein sequence ID" value="KKR34034.1"/>
    <property type="molecule type" value="Genomic_DNA"/>
</dbReference>
<keyword evidence="4" id="KW-0378">Hydrolase</keyword>
<dbReference type="GO" id="GO:0004521">
    <property type="term" value="F:RNA endonuclease activity"/>
    <property type="evidence" value="ECO:0007669"/>
    <property type="project" value="InterPro"/>
</dbReference>
<dbReference type="InterPro" id="IPR021127">
    <property type="entry name" value="CRISPR_associated_Cas2"/>
</dbReference>
<evidence type="ECO:0000256" key="4">
    <source>
        <dbReference type="ARBA" id="ARBA00022801"/>
    </source>
</evidence>
<dbReference type="Gene3D" id="3.30.70.2650">
    <property type="match status" value="1"/>
</dbReference>
<evidence type="ECO:0000313" key="9">
    <source>
        <dbReference type="EMBL" id="KKR34034.1"/>
    </source>
</evidence>
<accession>A0A0G0Q104</accession>
<keyword evidence="5" id="KW-0460">Magnesium</keyword>
<name>A0A0G0Q104_9BACT</name>
<dbReference type="InterPro" id="IPR048846">
    <property type="entry name" value="PaaX-like_central"/>
</dbReference>
<evidence type="ECO:0000256" key="3">
    <source>
        <dbReference type="ARBA" id="ARBA00022759"/>
    </source>
</evidence>
<evidence type="ECO:0000256" key="1">
    <source>
        <dbReference type="ARBA" id="ARBA00022722"/>
    </source>
</evidence>
<keyword evidence="6" id="KW-0051">Antiviral defense</keyword>
<dbReference type="Pfam" id="PF20803">
    <property type="entry name" value="PaaX_M"/>
    <property type="match status" value="1"/>
</dbReference>
<comment type="caution">
    <text evidence="9">The sequence shown here is derived from an EMBL/GenBank/DDBJ whole genome shotgun (WGS) entry which is preliminary data.</text>
</comment>